<evidence type="ECO:0000256" key="4">
    <source>
        <dbReference type="ARBA" id="ARBA00022989"/>
    </source>
</evidence>
<comment type="subcellular location">
    <subcellularLocation>
        <location evidence="1">Membrane</location>
        <topology evidence="1">Multi-pass membrane protein</topology>
    </subcellularLocation>
</comment>
<evidence type="ECO:0000256" key="1">
    <source>
        <dbReference type="ARBA" id="ARBA00004141"/>
    </source>
</evidence>
<dbReference type="Pfam" id="PF03600">
    <property type="entry name" value="CitMHS"/>
    <property type="match status" value="1"/>
</dbReference>
<evidence type="ECO:0000256" key="5">
    <source>
        <dbReference type="ARBA" id="ARBA00023136"/>
    </source>
</evidence>
<keyword evidence="5 6" id="KW-0472">Membrane</keyword>
<feature type="domain" description="Citrate transporter-like" evidence="7">
    <location>
        <begin position="13"/>
        <end position="388"/>
    </location>
</feature>
<dbReference type="InterPro" id="IPR004680">
    <property type="entry name" value="Cit_transptr-like_dom"/>
</dbReference>
<dbReference type="Proteomes" id="UP000297445">
    <property type="component" value="Unassembled WGS sequence"/>
</dbReference>
<accession>A0A5E9PHQ0</accession>
<dbReference type="AlphaFoldDB" id="A0A5E9PHQ0"/>
<organism evidence="8 9">
    <name type="scientific">Acinetobacter seifertii</name>
    <dbReference type="NCBI Taxonomy" id="1530123"/>
    <lineage>
        <taxon>Bacteria</taxon>
        <taxon>Pseudomonadati</taxon>
        <taxon>Pseudomonadota</taxon>
        <taxon>Gammaproteobacteria</taxon>
        <taxon>Moraxellales</taxon>
        <taxon>Moraxellaceae</taxon>
        <taxon>Acinetobacter</taxon>
        <taxon>Acinetobacter calcoaceticus/baumannii complex</taxon>
    </lineage>
</organism>
<comment type="caution">
    <text evidence="8">The sequence shown here is derived from an EMBL/GenBank/DDBJ whole genome shotgun (WGS) entry which is preliminary data.</text>
</comment>
<keyword evidence="4 6" id="KW-1133">Transmembrane helix</keyword>
<dbReference type="InterPro" id="IPR014738">
    <property type="entry name" value="Citrate_transporter"/>
</dbReference>
<dbReference type="InterPro" id="IPR003474">
    <property type="entry name" value="Glcn_transporter"/>
</dbReference>
<feature type="transmembrane region" description="Helical" evidence="6">
    <location>
        <begin position="144"/>
        <end position="165"/>
    </location>
</feature>
<dbReference type="PANTHER" id="PTHR30354:SF26">
    <property type="entry name" value="TRANSPORTER, PUTATIVE-RELATED"/>
    <property type="match status" value="1"/>
</dbReference>
<dbReference type="GO" id="GO:0015137">
    <property type="term" value="F:citrate transmembrane transporter activity"/>
    <property type="evidence" value="ECO:0007669"/>
    <property type="project" value="InterPro"/>
</dbReference>
<feature type="transmembrane region" description="Helical" evidence="6">
    <location>
        <begin position="335"/>
        <end position="354"/>
    </location>
</feature>
<feature type="transmembrane region" description="Helical" evidence="6">
    <location>
        <begin position="420"/>
        <end position="443"/>
    </location>
</feature>
<feature type="transmembrane region" description="Helical" evidence="6">
    <location>
        <begin position="68"/>
        <end position="86"/>
    </location>
</feature>
<evidence type="ECO:0000313" key="8">
    <source>
        <dbReference type="EMBL" id="TEU26973.1"/>
    </source>
</evidence>
<reference evidence="8 9" key="1">
    <citation type="submission" date="2019-03" db="EMBL/GenBank/DDBJ databases">
        <title>Draft genome sequence of an environmental Acinetobacter seifertii from Brazil.</title>
        <authorList>
            <person name="Furlan J.P.R."/>
            <person name="Stehling E.G."/>
        </authorList>
    </citation>
    <scope>NUCLEOTIDE SEQUENCE [LARGE SCALE GENOMIC DNA]</scope>
    <source>
        <strain evidence="8 9">SAb133</strain>
    </source>
</reference>
<dbReference type="GO" id="GO:0005886">
    <property type="term" value="C:plasma membrane"/>
    <property type="evidence" value="ECO:0007669"/>
    <property type="project" value="TreeGrafter"/>
</dbReference>
<keyword evidence="3 6" id="KW-0812">Transmembrane</keyword>
<evidence type="ECO:0000256" key="6">
    <source>
        <dbReference type="SAM" id="Phobius"/>
    </source>
</evidence>
<gene>
    <name evidence="8" type="ORF">E2R16_10845</name>
</gene>
<keyword evidence="2" id="KW-0813">Transport</keyword>
<dbReference type="RefSeq" id="WP_134262783.1">
    <property type="nucleotide sequence ID" value="NZ_JADWOK010000049.1"/>
</dbReference>
<feature type="transmembrane region" description="Helical" evidence="6">
    <location>
        <begin position="248"/>
        <end position="278"/>
    </location>
</feature>
<evidence type="ECO:0000256" key="2">
    <source>
        <dbReference type="ARBA" id="ARBA00022448"/>
    </source>
</evidence>
<feature type="transmembrane region" description="Helical" evidence="6">
    <location>
        <begin position="29"/>
        <end position="47"/>
    </location>
</feature>
<proteinExistence type="predicted"/>
<name>A0A5E9PHQ0_9GAMM</name>
<feature type="transmembrane region" description="Helical" evidence="6">
    <location>
        <begin position="185"/>
        <end position="207"/>
    </location>
</feature>
<evidence type="ECO:0000313" key="9">
    <source>
        <dbReference type="Proteomes" id="UP000297445"/>
    </source>
</evidence>
<evidence type="ECO:0000259" key="7">
    <source>
        <dbReference type="Pfam" id="PF03600"/>
    </source>
</evidence>
<dbReference type="EMBL" id="SNSA01000005">
    <property type="protein sequence ID" value="TEU26973.1"/>
    <property type="molecule type" value="Genomic_DNA"/>
</dbReference>
<dbReference type="NCBIfam" id="TIGR00784">
    <property type="entry name" value="citMHS"/>
    <property type="match status" value="1"/>
</dbReference>
<protein>
    <submittedName>
        <fullName evidence="8">Citrate transporter</fullName>
    </submittedName>
</protein>
<sequence length="445" mass="49093">MLTLLGVSMIICFMYLIMSKKLSALVALTLIPFIFSIIAWLLGFHFESLSHIELIKLGEMMLEGIKKVAPIGIMLLFAIMYFALMIDSGLFDPFVNWIVQCVKGDPVRIAIGTVILTMLISLDGDGSTTYMICVTAMLPLYKRIGMNPLIMTALMILANGTMNIVPWGGPTARVASALNIDPRHIFVPMLPALVIACLWLIFIAYLYGKFEKKRLGIIHEINIKKNFNISISKHPDAHRPDLRKFNAALTFILMVCLIMGILPMPILFMLGFCLALAVNYPCLEKQKQRIAIHANTALSVVGVIFAAGVFTGILTGTGMVDAMSHEFTAIIPPVMVPYMAPITALISIPLTFFMSNDAFYYGVVPILSEAASNYGITPLEIARASLIGQPVHVLSPLVPSTYLLCGLASVEFNEHQKFTIWWAILTCLIFLITALLFGIFPLLKI</sequence>
<dbReference type="PANTHER" id="PTHR30354">
    <property type="entry name" value="GNT FAMILY GLUCONATE TRANSPORTER"/>
    <property type="match status" value="1"/>
</dbReference>
<evidence type="ECO:0000256" key="3">
    <source>
        <dbReference type="ARBA" id="ARBA00022692"/>
    </source>
</evidence>
<feature type="transmembrane region" description="Helical" evidence="6">
    <location>
        <begin position="106"/>
        <end position="123"/>
    </location>
</feature>
<feature type="transmembrane region" description="Helical" evidence="6">
    <location>
        <begin position="290"/>
        <end position="314"/>
    </location>
</feature>
<dbReference type="GO" id="GO:0015128">
    <property type="term" value="F:gluconate transmembrane transporter activity"/>
    <property type="evidence" value="ECO:0007669"/>
    <property type="project" value="InterPro"/>
</dbReference>